<gene>
    <name evidence="2" type="ORF">STRPS_0743</name>
</gene>
<comment type="caution">
    <text evidence="2">The sequence shown here is derived from an EMBL/GenBank/DDBJ whole genome shotgun (WGS) entry which is preliminary data.</text>
</comment>
<dbReference type="Proteomes" id="UP000003217">
    <property type="component" value="Unassembled WGS sequence"/>
</dbReference>
<dbReference type="AlphaFoldDB" id="G5K9J9"/>
<feature type="domain" description="FAD-dependent urate hydroxylase HpyO/Asp monooxygenase CreE-like FAD/NAD(P)-binding" evidence="1">
    <location>
        <begin position="6"/>
        <end position="154"/>
    </location>
</feature>
<dbReference type="Gene3D" id="3.50.50.60">
    <property type="entry name" value="FAD/NAD(P)-binding domain"/>
    <property type="match status" value="1"/>
</dbReference>
<sequence>MKKKIAIIGMGVSGLALLLALSRLPQTELADMEIICFDDKKYFGRGIPFQKDDRSALINSPIDDISFDYRHMDDFVKWLTENRLDTNHGYVSRSLYGQYMTQRAHDVMDKLPLTPIYQKVDQVIYLPYSHEWQLIVKGQPFPTLFTELHLACGQLPVLDPYKLQGQPNYIDDPYPLNSLKGKFQNLPLGVIAKPTISVIGTGLAAVDVIKWLVQKSSATVVAFSRSNYFPTVRIIDGSPISWRYFTNQHMNDILKQKKPSFDLPHFEELFLAELEALGFSDWDKTQRQFLATGIKGLQLSLDHPAQLYALQQLASRVTDCFTDLWPLMTLADRKAFQKRYGKAIINLRNPMPEESAQILLEAAKAKRLTLAKNIKEIVSLDDSLLLKSDETDDVGVDAIVNATGYHLTDSNLRLASPLLQSLVDKKLCQIDPFGGLSIVPETSQVLSPQYGPLPTLFAHGALINGPIFQNNSTIKIQKMAERALLKPSHR</sequence>
<protein>
    <recommendedName>
        <fullName evidence="1">FAD-dependent urate hydroxylase HpyO/Asp monooxygenase CreE-like FAD/NAD(P)-binding domain-containing protein</fullName>
    </recommendedName>
</protein>
<evidence type="ECO:0000259" key="1">
    <source>
        <dbReference type="Pfam" id="PF13454"/>
    </source>
</evidence>
<evidence type="ECO:0000313" key="2">
    <source>
        <dbReference type="EMBL" id="EHI65026.1"/>
    </source>
</evidence>
<dbReference type="InterPro" id="IPR038732">
    <property type="entry name" value="HpyO/CreE_NAD-binding"/>
</dbReference>
<organism evidence="2 3">
    <name type="scientific">Streptococcus pseudoporcinus LQ 940-04</name>
    <dbReference type="NCBI Taxonomy" id="875093"/>
    <lineage>
        <taxon>Bacteria</taxon>
        <taxon>Bacillati</taxon>
        <taxon>Bacillota</taxon>
        <taxon>Bacilli</taxon>
        <taxon>Lactobacillales</taxon>
        <taxon>Streptococcaceae</taxon>
        <taxon>Streptococcus</taxon>
    </lineage>
</organism>
<dbReference type="PANTHER" id="PTHR40254">
    <property type="entry name" value="BLR0577 PROTEIN"/>
    <property type="match status" value="1"/>
</dbReference>
<name>G5K9J9_9STRE</name>
<dbReference type="InterPro" id="IPR036188">
    <property type="entry name" value="FAD/NAD-bd_sf"/>
</dbReference>
<dbReference type="OrthoDB" id="2211465at2"/>
<dbReference type="SUPFAM" id="SSF51905">
    <property type="entry name" value="FAD/NAD(P)-binding domain"/>
    <property type="match status" value="1"/>
</dbReference>
<dbReference type="GeneID" id="58555297"/>
<dbReference type="EMBL" id="AEUY02000005">
    <property type="protein sequence ID" value="EHI65026.1"/>
    <property type="molecule type" value="Genomic_DNA"/>
</dbReference>
<dbReference type="PANTHER" id="PTHR40254:SF1">
    <property type="entry name" value="BLR0577 PROTEIN"/>
    <property type="match status" value="1"/>
</dbReference>
<evidence type="ECO:0000313" key="3">
    <source>
        <dbReference type="Proteomes" id="UP000003217"/>
    </source>
</evidence>
<accession>G5K9J9</accession>
<dbReference type="InterPro" id="IPR052189">
    <property type="entry name" value="L-asp_N-monooxygenase_NS-form"/>
</dbReference>
<proteinExistence type="predicted"/>
<reference evidence="2 3" key="1">
    <citation type="journal article" date="2014" name="Int. J. Syst. Evol. Microbiol.">
        <title>Phylogenomics and the dynamic genome evolution of the genus Streptococcus.</title>
        <authorList>
            <consortium name="The Broad Institute Genome Sequencing Platform"/>
            <person name="Richards V.P."/>
            <person name="Palmer S.R."/>
            <person name="Pavinski Bitar P.D."/>
            <person name="Qin X."/>
            <person name="Weinstock G.M."/>
            <person name="Highlander S.K."/>
            <person name="Town C.D."/>
            <person name="Burne R.A."/>
            <person name="Stanhope M.J."/>
        </authorList>
    </citation>
    <scope>NUCLEOTIDE SEQUENCE [LARGE SCALE GENOMIC DNA]</scope>
    <source>
        <strain evidence="2 3">LQ 940-04</strain>
    </source>
</reference>
<dbReference type="Pfam" id="PF13454">
    <property type="entry name" value="NAD_binding_9"/>
    <property type="match status" value="1"/>
</dbReference>
<keyword evidence="3" id="KW-1185">Reference proteome</keyword>
<dbReference type="RefSeq" id="WP_007895437.1">
    <property type="nucleotide sequence ID" value="NZ_AEUY02000005.1"/>
</dbReference>